<feature type="region of interest" description="Disordered" evidence="1">
    <location>
        <begin position="188"/>
        <end position="225"/>
    </location>
</feature>
<dbReference type="EMBL" id="JMSE01001419">
    <property type="protein sequence ID" value="KDN61364.1"/>
    <property type="molecule type" value="Genomic_DNA"/>
</dbReference>
<dbReference type="AlphaFoldDB" id="A0A066X105"/>
<comment type="caution">
    <text evidence="2">The sequence shown here is derived from an EMBL/GenBank/DDBJ whole genome shotgun (WGS) entry which is preliminary data.</text>
</comment>
<evidence type="ECO:0000313" key="3">
    <source>
        <dbReference type="Proteomes" id="UP000027238"/>
    </source>
</evidence>
<protein>
    <submittedName>
        <fullName evidence="2">Uncharacterized protein</fullName>
    </submittedName>
</protein>
<organism evidence="2 3">
    <name type="scientific">Colletotrichum sublineola</name>
    <name type="common">Sorghum anthracnose fungus</name>
    <dbReference type="NCBI Taxonomy" id="1173701"/>
    <lineage>
        <taxon>Eukaryota</taxon>
        <taxon>Fungi</taxon>
        <taxon>Dikarya</taxon>
        <taxon>Ascomycota</taxon>
        <taxon>Pezizomycotina</taxon>
        <taxon>Sordariomycetes</taxon>
        <taxon>Hypocreomycetidae</taxon>
        <taxon>Glomerellales</taxon>
        <taxon>Glomerellaceae</taxon>
        <taxon>Colletotrichum</taxon>
        <taxon>Colletotrichum graminicola species complex</taxon>
    </lineage>
</organism>
<feature type="compositionally biased region" description="Pro residues" evidence="1">
    <location>
        <begin position="1"/>
        <end position="10"/>
    </location>
</feature>
<feature type="compositionally biased region" description="Polar residues" evidence="1">
    <location>
        <begin position="75"/>
        <end position="86"/>
    </location>
</feature>
<dbReference type="OrthoDB" id="4850545at2759"/>
<dbReference type="STRING" id="1173701.A0A066X105"/>
<sequence>MPFTPIPGPSRPYQQSDTFTAGLDDNQQQRQQPTMGHFRQQLADTAATRPNPRGAVPSHQHSHHHPTDHRSTHQQDNYSVTTSTPIPRQPTDLAKLMTDEMKYSGEMYDVLDLKLNVFRDNCSKVGIEAHQWAPAFSLMLRGKAATFYFNRICGSNTRDFPTMLSKLRSHFENVEMTQTYLSEWRKTTFSPHRPRKPWQEQTPSAGSPHRQAGPDLTCLARDLPR</sequence>
<dbReference type="Proteomes" id="UP000027238">
    <property type="component" value="Unassembled WGS sequence"/>
</dbReference>
<name>A0A066X105_COLSU</name>
<feature type="compositionally biased region" description="Polar residues" evidence="1">
    <location>
        <begin position="12"/>
        <end position="34"/>
    </location>
</feature>
<dbReference type="eggNOG" id="KOG0017">
    <property type="taxonomic scope" value="Eukaryota"/>
</dbReference>
<keyword evidence="3" id="KW-1185">Reference proteome</keyword>
<proteinExistence type="predicted"/>
<evidence type="ECO:0000313" key="2">
    <source>
        <dbReference type="EMBL" id="KDN61364.1"/>
    </source>
</evidence>
<feature type="region of interest" description="Disordered" evidence="1">
    <location>
        <begin position="1"/>
        <end position="90"/>
    </location>
</feature>
<dbReference type="HOGENOM" id="CLU_1229856_0_0_1"/>
<evidence type="ECO:0000256" key="1">
    <source>
        <dbReference type="SAM" id="MobiDB-lite"/>
    </source>
</evidence>
<gene>
    <name evidence="2" type="ORF">CSUB01_09653</name>
</gene>
<reference evidence="3" key="1">
    <citation type="journal article" date="2014" name="Genome Announc.">
        <title>Draft genome sequence of Colletotrichum sublineola, a destructive pathogen of cultivated sorghum.</title>
        <authorList>
            <person name="Baroncelli R."/>
            <person name="Sanz-Martin J.M."/>
            <person name="Rech G.E."/>
            <person name="Sukno S.A."/>
            <person name="Thon M.R."/>
        </authorList>
    </citation>
    <scope>NUCLEOTIDE SEQUENCE [LARGE SCALE GENOMIC DNA]</scope>
    <source>
        <strain evidence="3">TX430BB</strain>
    </source>
</reference>
<accession>A0A066X105</accession>